<gene>
    <name evidence="3" type="ORF">FHX64_000510</name>
</gene>
<dbReference type="Pfam" id="PF03602">
    <property type="entry name" value="Cons_hypoth95"/>
    <property type="match status" value="1"/>
</dbReference>
<evidence type="ECO:0000313" key="4">
    <source>
        <dbReference type="Proteomes" id="UP000544222"/>
    </source>
</evidence>
<dbReference type="CDD" id="cd02440">
    <property type="entry name" value="AdoMet_MTases"/>
    <property type="match status" value="1"/>
</dbReference>
<dbReference type="GO" id="GO:0032259">
    <property type="term" value="P:methylation"/>
    <property type="evidence" value="ECO:0007669"/>
    <property type="project" value="UniProtKB-KW"/>
</dbReference>
<keyword evidence="4" id="KW-1185">Reference proteome</keyword>
<dbReference type="Proteomes" id="UP000544222">
    <property type="component" value="Unassembled WGS sequence"/>
</dbReference>
<dbReference type="InterPro" id="IPR029063">
    <property type="entry name" value="SAM-dependent_MTases_sf"/>
</dbReference>
<keyword evidence="3" id="KW-0808">Transferase</keyword>
<dbReference type="GO" id="GO:0008168">
    <property type="term" value="F:methyltransferase activity"/>
    <property type="evidence" value="ECO:0007669"/>
    <property type="project" value="UniProtKB-KW"/>
</dbReference>
<dbReference type="Gene3D" id="3.40.50.150">
    <property type="entry name" value="Vaccinia Virus protein VP39"/>
    <property type="match status" value="1"/>
</dbReference>
<accession>A0A7W5H1G3</accession>
<feature type="domain" description="THUMP-like" evidence="1">
    <location>
        <begin position="319"/>
        <end position="388"/>
    </location>
</feature>
<dbReference type="EMBL" id="JACHYB010000001">
    <property type="protein sequence ID" value="MBB3186347.1"/>
    <property type="molecule type" value="Genomic_DNA"/>
</dbReference>
<keyword evidence="3" id="KW-0489">Methyltransferase</keyword>
<dbReference type="RefSeq" id="WP_183412252.1">
    <property type="nucleotide sequence ID" value="NZ_JACHYB010000001.1"/>
</dbReference>
<dbReference type="InterPro" id="IPR054168">
    <property type="entry name" value="PG_1098_Fer"/>
</dbReference>
<dbReference type="SUPFAM" id="SSF53335">
    <property type="entry name" value="S-adenosyl-L-methionine-dependent methyltransferases"/>
    <property type="match status" value="1"/>
</dbReference>
<evidence type="ECO:0000259" key="2">
    <source>
        <dbReference type="Pfam" id="PF22013"/>
    </source>
</evidence>
<evidence type="ECO:0000259" key="1">
    <source>
        <dbReference type="Pfam" id="PF18096"/>
    </source>
</evidence>
<dbReference type="Pfam" id="PF22013">
    <property type="entry name" value="PG_1098_Fer"/>
    <property type="match status" value="1"/>
</dbReference>
<sequence>MELTETLKHFISSHQHDDVMELLLHAAKYPDVDIPFAVQQISGRRKASVKFPSLLENDNIIYPPQLSMEQASSETTAHYKANLVKDKTVIDLTGGLGIDSLYMSEAAKQLVYVEHNPELVAIARHNFDAMHAPIETYCDDGITFLQKSNRQFDVLYIDPSRRNEHQQRVIALDKYEPNVLEAMSLFYQHASRFIIKISPMMDISQAITTLPYVEKVHIIAIKNECKELLFECVNYPTETEITAVHFGMQEDGRFAFFQKEEKNATAHYTAIVKQYLYEPNVALMKAGAYRLLAFRFSLEKLHPASHLYTSDQLISNFPGRIFEVVTTFPLNKASLRKWLPSLQANVAVRNFPMTVADIRHKFQLKEGGDHYLFASTFADESKGMIFCKKL</sequence>
<comment type="caution">
    <text evidence="3">The sequence shown here is derived from an EMBL/GenBank/DDBJ whole genome shotgun (WGS) entry which is preliminary data.</text>
</comment>
<dbReference type="Pfam" id="PF18096">
    <property type="entry name" value="Thump_like"/>
    <property type="match status" value="1"/>
</dbReference>
<reference evidence="3 4" key="1">
    <citation type="submission" date="2020-08" db="EMBL/GenBank/DDBJ databases">
        <title>Genomic Encyclopedia of Type Strains, Phase IV (KMG-IV): sequencing the most valuable type-strain genomes for metagenomic binning, comparative biology and taxonomic classification.</title>
        <authorList>
            <person name="Goeker M."/>
        </authorList>
    </citation>
    <scope>NUCLEOTIDE SEQUENCE [LARGE SCALE GENOMIC DNA]</scope>
    <source>
        <strain evidence="3 4">DSM 27471</strain>
    </source>
</reference>
<dbReference type="Gene3D" id="1.10.10.1110">
    <property type="entry name" value="Methyltransferase PG1098, N-terminal domain"/>
    <property type="match status" value="1"/>
</dbReference>
<organism evidence="3 4">
    <name type="scientific">Microbacter margulisiae</name>
    <dbReference type="NCBI Taxonomy" id="1350067"/>
    <lineage>
        <taxon>Bacteria</taxon>
        <taxon>Pseudomonadati</taxon>
        <taxon>Bacteroidota</taxon>
        <taxon>Bacteroidia</taxon>
        <taxon>Bacteroidales</taxon>
        <taxon>Porphyromonadaceae</taxon>
        <taxon>Microbacter</taxon>
    </lineage>
</organism>
<evidence type="ECO:0000313" key="3">
    <source>
        <dbReference type="EMBL" id="MBB3186347.1"/>
    </source>
</evidence>
<protein>
    <submittedName>
        <fullName evidence="3">16S rRNA G966 N2-methylase RsmD</fullName>
    </submittedName>
</protein>
<name>A0A7W5H1G3_9PORP</name>
<dbReference type="AlphaFoldDB" id="A0A7W5H1G3"/>
<dbReference type="GO" id="GO:0003723">
    <property type="term" value="F:RNA binding"/>
    <property type="evidence" value="ECO:0007669"/>
    <property type="project" value="UniProtKB-KW"/>
</dbReference>
<feature type="domain" description="PG-1098 ferredoxin-like" evidence="2">
    <location>
        <begin position="275"/>
        <end position="318"/>
    </location>
</feature>
<proteinExistence type="predicted"/>
<dbReference type="InterPro" id="IPR041497">
    <property type="entry name" value="Thump-like"/>
</dbReference>